<feature type="non-terminal residue" evidence="1">
    <location>
        <position position="207"/>
    </location>
</feature>
<protein>
    <recommendedName>
        <fullName evidence="3">Transposase Tc1-like domain-containing protein</fullName>
    </recommendedName>
</protein>
<evidence type="ECO:0000313" key="1">
    <source>
        <dbReference type="EMBL" id="RCH98472.1"/>
    </source>
</evidence>
<dbReference type="GO" id="GO:0003676">
    <property type="term" value="F:nucleic acid binding"/>
    <property type="evidence" value="ECO:0007669"/>
    <property type="project" value="InterPro"/>
</dbReference>
<dbReference type="EMBL" id="PJQL01000194">
    <property type="protein sequence ID" value="RCH98472.1"/>
    <property type="molecule type" value="Genomic_DNA"/>
</dbReference>
<evidence type="ECO:0000313" key="2">
    <source>
        <dbReference type="Proteomes" id="UP000252139"/>
    </source>
</evidence>
<gene>
    <name evidence="1" type="ORF">CU097_003540</name>
</gene>
<sequence>MDRTCNNNNAKHNIITQHFDSRSQAYERKGLIQGNQIQDIKEGVVMNKDNQIQSDKEGNILVNKDNPNDQIQQKTKSKRRNTVFTSKKTILRKKSYFEEPLDTLQWTNRRAFKKHGVVDAKVLSPRSGQHSKLNKTNKTALVLSVLFGTVRTYLEEYSIGSYPVAYKPLLSSVHMRKRRWWAKDHKVWTVDQWKGVIWSDESWFTVL</sequence>
<proteinExistence type="predicted"/>
<name>A0A367K8B5_RHIAZ</name>
<organism evidence="1 2">
    <name type="scientific">Rhizopus azygosporus</name>
    <name type="common">Rhizopus microsporus var. azygosporus</name>
    <dbReference type="NCBI Taxonomy" id="86630"/>
    <lineage>
        <taxon>Eukaryota</taxon>
        <taxon>Fungi</taxon>
        <taxon>Fungi incertae sedis</taxon>
        <taxon>Mucoromycota</taxon>
        <taxon>Mucoromycotina</taxon>
        <taxon>Mucoromycetes</taxon>
        <taxon>Mucorales</taxon>
        <taxon>Mucorineae</taxon>
        <taxon>Rhizopodaceae</taxon>
        <taxon>Rhizopus</taxon>
    </lineage>
</organism>
<keyword evidence="2" id="KW-1185">Reference proteome</keyword>
<dbReference type="Proteomes" id="UP000252139">
    <property type="component" value="Unassembled WGS sequence"/>
</dbReference>
<dbReference type="InterPro" id="IPR036397">
    <property type="entry name" value="RNaseH_sf"/>
</dbReference>
<dbReference type="AlphaFoldDB" id="A0A367K8B5"/>
<accession>A0A367K8B5</accession>
<dbReference type="Gene3D" id="3.30.420.10">
    <property type="entry name" value="Ribonuclease H-like superfamily/Ribonuclease H"/>
    <property type="match status" value="1"/>
</dbReference>
<evidence type="ECO:0008006" key="3">
    <source>
        <dbReference type="Google" id="ProtNLM"/>
    </source>
</evidence>
<reference evidence="1 2" key="1">
    <citation type="journal article" date="2018" name="G3 (Bethesda)">
        <title>Phylogenetic and Phylogenomic Definition of Rhizopus Species.</title>
        <authorList>
            <person name="Gryganskyi A.P."/>
            <person name="Golan J."/>
            <person name="Dolatabadi S."/>
            <person name="Mondo S."/>
            <person name="Robb S."/>
            <person name="Idnurm A."/>
            <person name="Muszewska A."/>
            <person name="Steczkiewicz K."/>
            <person name="Masonjones S."/>
            <person name="Liao H.L."/>
            <person name="Gajdeczka M.T."/>
            <person name="Anike F."/>
            <person name="Vuek A."/>
            <person name="Anishchenko I.M."/>
            <person name="Voigt K."/>
            <person name="de Hoog G.S."/>
            <person name="Smith M.E."/>
            <person name="Heitman J."/>
            <person name="Vilgalys R."/>
            <person name="Stajich J.E."/>
        </authorList>
    </citation>
    <scope>NUCLEOTIDE SEQUENCE [LARGE SCALE GENOMIC DNA]</scope>
    <source>
        <strain evidence="1 2">CBS 357.93</strain>
    </source>
</reference>
<comment type="caution">
    <text evidence="1">The sequence shown here is derived from an EMBL/GenBank/DDBJ whole genome shotgun (WGS) entry which is preliminary data.</text>
</comment>
<dbReference type="OrthoDB" id="2288112at2759"/>